<keyword evidence="2" id="KW-1185">Reference proteome</keyword>
<reference evidence="1" key="1">
    <citation type="submission" date="2018-02" db="EMBL/GenBank/DDBJ databases">
        <title>The genomes of Aspergillus section Nigri reveals drivers in fungal speciation.</title>
        <authorList>
            <consortium name="DOE Joint Genome Institute"/>
            <person name="Vesth T.C."/>
            <person name="Nybo J."/>
            <person name="Theobald S."/>
            <person name="Brandl J."/>
            <person name="Frisvad J.C."/>
            <person name="Nielsen K.F."/>
            <person name="Lyhne E.K."/>
            <person name="Kogle M.E."/>
            <person name="Kuo A."/>
            <person name="Riley R."/>
            <person name="Clum A."/>
            <person name="Nolan M."/>
            <person name="Lipzen A."/>
            <person name="Salamov A."/>
            <person name="Henrissat B."/>
            <person name="Wiebenga A."/>
            <person name="De vries R.P."/>
            <person name="Grigoriev I.V."/>
            <person name="Mortensen U.H."/>
            <person name="Andersen M.R."/>
            <person name="Baker S.E."/>
        </authorList>
    </citation>
    <scope>NUCLEOTIDE SEQUENCE</scope>
    <source>
        <strain evidence="1">CBS 121060</strain>
    </source>
</reference>
<organism evidence="1 2">
    <name type="scientific">Aspergillus aculeatinus CBS 121060</name>
    <dbReference type="NCBI Taxonomy" id="1448322"/>
    <lineage>
        <taxon>Eukaryota</taxon>
        <taxon>Fungi</taxon>
        <taxon>Dikarya</taxon>
        <taxon>Ascomycota</taxon>
        <taxon>Pezizomycotina</taxon>
        <taxon>Eurotiomycetes</taxon>
        <taxon>Eurotiomycetidae</taxon>
        <taxon>Eurotiales</taxon>
        <taxon>Aspergillaceae</taxon>
        <taxon>Aspergillus</taxon>
        <taxon>Aspergillus subgen. Circumdati</taxon>
    </lineage>
</organism>
<evidence type="ECO:0000313" key="1">
    <source>
        <dbReference type="EMBL" id="RAH72900.1"/>
    </source>
</evidence>
<name>A0ACD1HH57_9EURO</name>
<accession>A0ACD1HH57</accession>
<protein>
    <submittedName>
        <fullName evidence="1">Uncharacterized protein</fullName>
    </submittedName>
</protein>
<proteinExistence type="predicted"/>
<dbReference type="Proteomes" id="UP000249661">
    <property type="component" value="Unassembled WGS sequence"/>
</dbReference>
<gene>
    <name evidence="1" type="ORF">BO66DRAFT_389474</name>
</gene>
<sequence length="78" mass="8556">MSRSPIGISLHHGQHLFSNTSIIHPRLLEKASGFGLTGRRTLPGHHPQYLLVSADLEIADGTMIGISDRINGRHEKHA</sequence>
<evidence type="ECO:0000313" key="2">
    <source>
        <dbReference type="Proteomes" id="UP000249661"/>
    </source>
</evidence>
<dbReference type="EMBL" id="KZ824941">
    <property type="protein sequence ID" value="RAH72900.1"/>
    <property type="molecule type" value="Genomic_DNA"/>
</dbReference>